<dbReference type="OrthoDB" id="675283at2"/>
<sequence length="82" mass="9760">METTVITVYIENKPYRFNVAVDHEEQKTTYYVDAEESEDYIPQTLEFNENGKVSEKFALKTVEQEQIARLVWQEIINKMKPQ</sequence>
<dbReference type="EMBL" id="RPDH01000003">
    <property type="protein sequence ID" value="RPE05989.1"/>
    <property type="molecule type" value="Genomic_DNA"/>
</dbReference>
<gene>
    <name evidence="1" type="ORF">EGT74_26940</name>
</gene>
<protein>
    <submittedName>
        <fullName evidence="1">Uncharacterized protein</fullName>
    </submittedName>
</protein>
<organism evidence="1 2">
    <name type="scientific">Chitinophaga lutea</name>
    <dbReference type="NCBI Taxonomy" id="2488634"/>
    <lineage>
        <taxon>Bacteria</taxon>
        <taxon>Pseudomonadati</taxon>
        <taxon>Bacteroidota</taxon>
        <taxon>Chitinophagia</taxon>
        <taxon>Chitinophagales</taxon>
        <taxon>Chitinophagaceae</taxon>
        <taxon>Chitinophaga</taxon>
    </lineage>
</organism>
<reference evidence="1 2" key="1">
    <citation type="submission" date="2018-11" db="EMBL/GenBank/DDBJ databases">
        <title>Chitinophaga lutea sp.nov., isolate from arsenic contaminated soil.</title>
        <authorList>
            <person name="Zong Y."/>
        </authorList>
    </citation>
    <scope>NUCLEOTIDE SEQUENCE [LARGE SCALE GENOMIC DNA]</scope>
    <source>
        <strain evidence="1 2">ZY74</strain>
    </source>
</reference>
<evidence type="ECO:0000313" key="1">
    <source>
        <dbReference type="EMBL" id="RPE05989.1"/>
    </source>
</evidence>
<keyword evidence="2" id="KW-1185">Reference proteome</keyword>
<comment type="caution">
    <text evidence="1">The sequence shown here is derived from an EMBL/GenBank/DDBJ whole genome shotgun (WGS) entry which is preliminary data.</text>
</comment>
<dbReference type="AlphaFoldDB" id="A0A3N4PHE4"/>
<proteinExistence type="predicted"/>
<dbReference type="Proteomes" id="UP000278351">
    <property type="component" value="Unassembled WGS sequence"/>
</dbReference>
<evidence type="ECO:0000313" key="2">
    <source>
        <dbReference type="Proteomes" id="UP000278351"/>
    </source>
</evidence>
<accession>A0A3N4PHE4</accession>
<dbReference type="RefSeq" id="WP_123849640.1">
    <property type="nucleotide sequence ID" value="NZ_RPDH01000003.1"/>
</dbReference>
<name>A0A3N4PHE4_9BACT</name>